<dbReference type="AlphaFoldDB" id="A0A934KII7"/>
<evidence type="ECO:0000313" key="4">
    <source>
        <dbReference type="Proteomes" id="UP000614410"/>
    </source>
</evidence>
<evidence type="ECO:0000256" key="1">
    <source>
        <dbReference type="SAM" id="SignalP"/>
    </source>
</evidence>
<comment type="caution">
    <text evidence="3">The sequence shown here is derived from an EMBL/GenBank/DDBJ whole genome shotgun (WGS) entry which is preliminary data.</text>
</comment>
<name>A0A934KII7_9BACT</name>
<dbReference type="InterPro" id="IPR018392">
    <property type="entry name" value="LysM"/>
</dbReference>
<dbReference type="SUPFAM" id="SSF54106">
    <property type="entry name" value="LysM domain"/>
    <property type="match status" value="1"/>
</dbReference>
<keyword evidence="1" id="KW-0732">Signal</keyword>
<dbReference type="SMART" id="SM00257">
    <property type="entry name" value="LysM"/>
    <property type="match status" value="2"/>
</dbReference>
<dbReference type="PANTHER" id="PTHR33734:SF22">
    <property type="entry name" value="MEMBRANE-BOUND LYTIC MUREIN TRANSGLYCOSYLASE D"/>
    <property type="match status" value="1"/>
</dbReference>
<protein>
    <submittedName>
        <fullName evidence="3">LysM peptidoglycan-binding domain-containing protein</fullName>
    </submittedName>
</protein>
<gene>
    <name evidence="3" type="ORF">JF887_08330</name>
</gene>
<feature type="domain" description="LysM" evidence="2">
    <location>
        <begin position="26"/>
        <end position="70"/>
    </location>
</feature>
<feature type="signal peptide" evidence="1">
    <location>
        <begin position="1"/>
        <end position="25"/>
    </location>
</feature>
<dbReference type="CDD" id="cd00118">
    <property type="entry name" value="LysM"/>
    <property type="match status" value="2"/>
</dbReference>
<dbReference type="Proteomes" id="UP000614410">
    <property type="component" value="Unassembled WGS sequence"/>
</dbReference>
<dbReference type="SUPFAM" id="SSF53955">
    <property type="entry name" value="Lysozyme-like"/>
    <property type="match status" value="1"/>
</dbReference>
<dbReference type="EMBL" id="JAEKNN010000042">
    <property type="protein sequence ID" value="MBJ7609421.1"/>
    <property type="molecule type" value="Genomic_DNA"/>
</dbReference>
<dbReference type="Gene3D" id="1.10.530.10">
    <property type="match status" value="1"/>
</dbReference>
<feature type="chain" id="PRO_5037505782" evidence="1">
    <location>
        <begin position="26"/>
        <end position="264"/>
    </location>
</feature>
<reference evidence="3 4" key="1">
    <citation type="submission" date="2020-10" db="EMBL/GenBank/DDBJ databases">
        <title>Ca. Dormibacterota MAGs.</title>
        <authorList>
            <person name="Montgomery K."/>
        </authorList>
    </citation>
    <scope>NUCLEOTIDE SEQUENCE [LARGE SCALE GENOMIC DNA]</scope>
    <source>
        <strain evidence="3">Mitchell_Peninsula_5</strain>
    </source>
</reference>
<proteinExistence type="predicted"/>
<feature type="domain" description="LysM" evidence="2">
    <location>
        <begin position="88"/>
        <end position="132"/>
    </location>
</feature>
<evidence type="ECO:0000259" key="2">
    <source>
        <dbReference type="PROSITE" id="PS51782"/>
    </source>
</evidence>
<dbReference type="InterPro" id="IPR023346">
    <property type="entry name" value="Lysozyme-like_dom_sf"/>
</dbReference>
<dbReference type="InterPro" id="IPR008258">
    <property type="entry name" value="Transglycosylase_SLT_dom_1"/>
</dbReference>
<dbReference type="Gene3D" id="3.10.350.10">
    <property type="entry name" value="LysM domain"/>
    <property type="match status" value="2"/>
</dbReference>
<dbReference type="InterPro" id="IPR036779">
    <property type="entry name" value="LysM_dom_sf"/>
</dbReference>
<dbReference type="CDD" id="cd00254">
    <property type="entry name" value="LT-like"/>
    <property type="match status" value="1"/>
</dbReference>
<dbReference type="Pfam" id="PF01476">
    <property type="entry name" value="LysM"/>
    <property type="match status" value="2"/>
</dbReference>
<dbReference type="PANTHER" id="PTHR33734">
    <property type="entry name" value="LYSM DOMAIN-CONTAINING GPI-ANCHORED PROTEIN 2"/>
    <property type="match status" value="1"/>
</dbReference>
<organism evidence="3 4">
    <name type="scientific">Candidatus Amunia macphersoniae</name>
    <dbReference type="NCBI Taxonomy" id="3127014"/>
    <lineage>
        <taxon>Bacteria</taxon>
        <taxon>Bacillati</taxon>
        <taxon>Candidatus Dormiibacterota</taxon>
        <taxon>Candidatus Dormibacteria</taxon>
        <taxon>Candidatus Aeolococcales</taxon>
        <taxon>Candidatus Aeolococcaceae</taxon>
        <taxon>Candidatus Amunia</taxon>
    </lineage>
</organism>
<accession>A0A934KII7</accession>
<evidence type="ECO:0000313" key="3">
    <source>
        <dbReference type="EMBL" id="MBJ7609421.1"/>
    </source>
</evidence>
<dbReference type="Pfam" id="PF01464">
    <property type="entry name" value="SLT"/>
    <property type="match status" value="1"/>
</dbReference>
<sequence length="264" mass="27941">MPSRTRFAAALGATAVAAMPVSVIASTYVVHPGDTLADIALRHGTTVSALVEANRLADPNLIRTGQLLNIPDSRMGTPGYTVGAADSETYTVVQRDTLISIARRFGVDLTALARSNGLNVNAPLHVGAVLHVPGRIARTNALLMHVANQVGVDPKLVKAVAWMESGWQQDVVSPTGAIGIMQVEPYTGEWVSKYLAGRPLNLHVAADNVTAGTLLLGHLLAVHNGDTDAALAAYYQGDASIASHGLYDDTKRYQRVVTNLLHRA</sequence>
<dbReference type="PROSITE" id="PS51782">
    <property type="entry name" value="LYSM"/>
    <property type="match status" value="2"/>
</dbReference>